<keyword evidence="1" id="KW-0472">Membrane</keyword>
<evidence type="ECO:0000313" key="2">
    <source>
        <dbReference type="EMBL" id="CAL1273854.1"/>
    </source>
</evidence>
<dbReference type="AlphaFoldDB" id="A0AAV1ZPZ3"/>
<reference evidence="2 3" key="1">
    <citation type="submission" date="2024-04" db="EMBL/GenBank/DDBJ databases">
        <authorList>
            <person name="Rising A."/>
            <person name="Reimegard J."/>
            <person name="Sonavane S."/>
            <person name="Akerstrom W."/>
            <person name="Nylinder S."/>
            <person name="Hedman E."/>
            <person name="Kallberg Y."/>
        </authorList>
    </citation>
    <scope>NUCLEOTIDE SEQUENCE [LARGE SCALE GENOMIC DNA]</scope>
</reference>
<sequence>MKMTYTMDSLGRCSAGTAFCFTLGLFIGARMFFTGLFNVEC</sequence>
<evidence type="ECO:0000313" key="3">
    <source>
        <dbReference type="Proteomes" id="UP001497382"/>
    </source>
</evidence>
<feature type="transmembrane region" description="Helical" evidence="1">
    <location>
        <begin position="12"/>
        <end position="33"/>
    </location>
</feature>
<accession>A0AAV1ZPZ3</accession>
<dbReference type="EMBL" id="CAXIEN010000071">
    <property type="protein sequence ID" value="CAL1273854.1"/>
    <property type="molecule type" value="Genomic_DNA"/>
</dbReference>
<evidence type="ECO:0000256" key="1">
    <source>
        <dbReference type="SAM" id="Phobius"/>
    </source>
</evidence>
<gene>
    <name evidence="2" type="ORF">LARSCL_LOCUS7129</name>
</gene>
<keyword evidence="3" id="KW-1185">Reference proteome</keyword>
<comment type="caution">
    <text evidence="2">The sequence shown here is derived from an EMBL/GenBank/DDBJ whole genome shotgun (WGS) entry which is preliminary data.</text>
</comment>
<name>A0AAV1ZPZ3_9ARAC</name>
<keyword evidence="1" id="KW-0812">Transmembrane</keyword>
<protein>
    <submittedName>
        <fullName evidence="2">Uncharacterized protein</fullName>
    </submittedName>
</protein>
<proteinExistence type="predicted"/>
<organism evidence="2 3">
    <name type="scientific">Larinioides sclopetarius</name>
    <dbReference type="NCBI Taxonomy" id="280406"/>
    <lineage>
        <taxon>Eukaryota</taxon>
        <taxon>Metazoa</taxon>
        <taxon>Ecdysozoa</taxon>
        <taxon>Arthropoda</taxon>
        <taxon>Chelicerata</taxon>
        <taxon>Arachnida</taxon>
        <taxon>Araneae</taxon>
        <taxon>Araneomorphae</taxon>
        <taxon>Entelegynae</taxon>
        <taxon>Araneoidea</taxon>
        <taxon>Araneidae</taxon>
        <taxon>Larinioides</taxon>
    </lineage>
</organism>
<keyword evidence="1" id="KW-1133">Transmembrane helix</keyword>
<dbReference type="Proteomes" id="UP001497382">
    <property type="component" value="Unassembled WGS sequence"/>
</dbReference>